<dbReference type="InterPro" id="IPR050109">
    <property type="entry name" value="HTH-type_TetR-like_transc_reg"/>
</dbReference>
<accession>A0ABP6L519</accession>
<dbReference type="EMBL" id="BAAAVS010000012">
    <property type="protein sequence ID" value="GAA3028043.1"/>
    <property type="molecule type" value="Genomic_DNA"/>
</dbReference>
<protein>
    <recommendedName>
        <fullName evidence="3">HTH tetR-type domain-containing protein</fullName>
    </recommendedName>
</protein>
<gene>
    <name evidence="4" type="ORF">GCM10010528_07300</name>
</gene>
<proteinExistence type="predicted"/>
<dbReference type="PANTHER" id="PTHR30055">
    <property type="entry name" value="HTH-TYPE TRANSCRIPTIONAL REGULATOR RUTR"/>
    <property type="match status" value="1"/>
</dbReference>
<name>A0ABP6L519_9ACTN</name>
<dbReference type="PROSITE" id="PS50977">
    <property type="entry name" value="HTH_TETR_2"/>
    <property type="match status" value="1"/>
</dbReference>
<evidence type="ECO:0000256" key="1">
    <source>
        <dbReference type="ARBA" id="ARBA00023125"/>
    </source>
</evidence>
<evidence type="ECO:0000259" key="3">
    <source>
        <dbReference type="PROSITE" id="PS50977"/>
    </source>
</evidence>
<dbReference type="Gene3D" id="1.10.357.10">
    <property type="entry name" value="Tetracycline Repressor, domain 2"/>
    <property type="match status" value="1"/>
</dbReference>
<dbReference type="InterPro" id="IPR009057">
    <property type="entry name" value="Homeodomain-like_sf"/>
</dbReference>
<dbReference type="InterPro" id="IPR001647">
    <property type="entry name" value="HTH_TetR"/>
</dbReference>
<dbReference type="Pfam" id="PF00440">
    <property type="entry name" value="TetR_N"/>
    <property type="match status" value="1"/>
</dbReference>
<reference evidence="5" key="1">
    <citation type="journal article" date="2019" name="Int. J. Syst. Evol. Microbiol.">
        <title>The Global Catalogue of Microorganisms (GCM) 10K type strain sequencing project: providing services to taxonomists for standard genome sequencing and annotation.</title>
        <authorList>
            <consortium name="The Broad Institute Genomics Platform"/>
            <consortium name="The Broad Institute Genome Sequencing Center for Infectious Disease"/>
            <person name="Wu L."/>
            <person name="Ma J."/>
        </authorList>
    </citation>
    <scope>NUCLEOTIDE SEQUENCE [LARGE SCALE GENOMIC DNA]</scope>
    <source>
        <strain evidence="5">JCM 14234</strain>
    </source>
</reference>
<comment type="caution">
    <text evidence="4">The sequence shown here is derived from an EMBL/GenBank/DDBJ whole genome shotgun (WGS) entry which is preliminary data.</text>
</comment>
<sequence length="212" mass="22956">MARMTVGERREALIEAAHQVIADHGVEGATTRRVCAQAQMPLASFHYAFESRMALLAAVIDQGIPRDLLSLADEIRENTPADGLRGVEREVTESLQNLYNLMVVDSGRLQATVSLALYSHNNPELREAGRQMWNRLCAIAATTLASIAGQHGTAWIVDPDDLGPLLIAATNAITMTFLTTGDPTTTQHVVDGTVRWMMSYAVLDSIAEPATG</sequence>
<organism evidence="4 5">
    <name type="scientific">Gordonia defluvii</name>
    <dbReference type="NCBI Taxonomy" id="283718"/>
    <lineage>
        <taxon>Bacteria</taxon>
        <taxon>Bacillati</taxon>
        <taxon>Actinomycetota</taxon>
        <taxon>Actinomycetes</taxon>
        <taxon>Mycobacteriales</taxon>
        <taxon>Gordoniaceae</taxon>
        <taxon>Gordonia</taxon>
    </lineage>
</organism>
<dbReference type="RefSeq" id="WP_290713570.1">
    <property type="nucleotide sequence ID" value="NZ_BAAAVS010000012.1"/>
</dbReference>
<dbReference type="Proteomes" id="UP001501035">
    <property type="component" value="Unassembled WGS sequence"/>
</dbReference>
<feature type="DNA-binding region" description="H-T-H motif" evidence="2">
    <location>
        <begin position="30"/>
        <end position="49"/>
    </location>
</feature>
<keyword evidence="1 2" id="KW-0238">DNA-binding</keyword>
<evidence type="ECO:0000313" key="4">
    <source>
        <dbReference type="EMBL" id="GAA3028043.1"/>
    </source>
</evidence>
<dbReference type="SUPFAM" id="SSF46689">
    <property type="entry name" value="Homeodomain-like"/>
    <property type="match status" value="1"/>
</dbReference>
<keyword evidence="5" id="KW-1185">Reference proteome</keyword>
<dbReference type="PANTHER" id="PTHR30055:SF231">
    <property type="entry name" value="TRANSCRIPTIONAL REGULATORY PROTEIN (PROBABLY DEOR-FAMILY)-RELATED"/>
    <property type="match status" value="1"/>
</dbReference>
<evidence type="ECO:0000256" key="2">
    <source>
        <dbReference type="PROSITE-ProRule" id="PRU00335"/>
    </source>
</evidence>
<feature type="domain" description="HTH tetR-type" evidence="3">
    <location>
        <begin position="7"/>
        <end position="67"/>
    </location>
</feature>
<evidence type="ECO:0000313" key="5">
    <source>
        <dbReference type="Proteomes" id="UP001501035"/>
    </source>
</evidence>